<dbReference type="Proteomes" id="UP000003448">
    <property type="component" value="Unassembled WGS sequence"/>
</dbReference>
<dbReference type="AlphaFoldDB" id="I0L0K3"/>
<dbReference type="EMBL" id="CAIE01000017">
    <property type="protein sequence ID" value="CCH17350.1"/>
    <property type="molecule type" value="Genomic_DNA"/>
</dbReference>
<organism evidence="1 2">
    <name type="scientific">Micromonospora lupini str. Lupac 08</name>
    <dbReference type="NCBI Taxonomy" id="1150864"/>
    <lineage>
        <taxon>Bacteria</taxon>
        <taxon>Bacillati</taxon>
        <taxon>Actinomycetota</taxon>
        <taxon>Actinomycetes</taxon>
        <taxon>Micromonosporales</taxon>
        <taxon>Micromonosporaceae</taxon>
        <taxon>Micromonospora</taxon>
    </lineage>
</organism>
<keyword evidence="2" id="KW-1185">Reference proteome</keyword>
<sequence>MAAPARGCRLPVVGPCRAGPVRAGPVRAGPVRAGPVRAGSCRGWALPVAGPTRVRPPARGRLLPPGSKGWCSRAWLDPYPLAGPCPCWPLPLAGPCRGCSTRACFRWCRWWAGAVWPLPLDRIVFLEVAVSGAWGQADFLEPEWIKRLRPPVRSSFERLAPYDRFSVRLLATRPHDRLRVADMAVSHRQDDATSAI</sequence>
<comment type="caution">
    <text evidence="1">The sequence shown here is derived from an EMBL/GenBank/DDBJ whole genome shotgun (WGS) entry which is preliminary data.</text>
</comment>
<evidence type="ECO:0000313" key="1">
    <source>
        <dbReference type="EMBL" id="CCH17350.1"/>
    </source>
</evidence>
<proteinExistence type="predicted"/>
<reference evidence="2" key="1">
    <citation type="journal article" date="2012" name="J. Bacteriol.">
        <title>Genome Sequence of Micromonospora lupini Lupac 08, Isolated from Root Nodules of Lupinus angustifolius.</title>
        <authorList>
            <person name="Alonso-Vega P."/>
            <person name="Normand P."/>
            <person name="Bacigalupe R."/>
            <person name="Pujic P."/>
            <person name="Lajus A."/>
            <person name="Vallenet D."/>
            <person name="Carro L."/>
            <person name="Coll P."/>
            <person name="Trujillo M.E."/>
        </authorList>
    </citation>
    <scope>NUCLEOTIDE SEQUENCE [LARGE SCALE GENOMIC DNA]</scope>
    <source>
        <strain evidence="2">Lupac 08</strain>
    </source>
</reference>
<evidence type="ECO:0000313" key="2">
    <source>
        <dbReference type="Proteomes" id="UP000003448"/>
    </source>
</evidence>
<name>I0L0K3_9ACTN</name>
<protein>
    <submittedName>
        <fullName evidence="1">Uncharacterized protein</fullName>
    </submittedName>
</protein>
<accession>I0L0K3</accession>
<dbReference type="STRING" id="1150864.MILUP08_42271"/>
<gene>
    <name evidence="1" type="ORF">MILUP08_42271</name>
</gene>